<accession>A0A438FVI2</accession>
<keyword evidence="4 6" id="KW-1133">Transmembrane helix</keyword>
<feature type="transmembrane region" description="Helical" evidence="6">
    <location>
        <begin position="74"/>
        <end position="96"/>
    </location>
</feature>
<dbReference type="AlphaFoldDB" id="A0A438FVI2"/>
<evidence type="ECO:0000256" key="1">
    <source>
        <dbReference type="ARBA" id="ARBA00004141"/>
    </source>
</evidence>
<keyword evidence="3 6" id="KW-0812">Transmembrane</keyword>
<dbReference type="PANTHER" id="PTHR11266:SF91">
    <property type="entry name" value="EXPRESSED PROTEIN"/>
    <property type="match status" value="1"/>
</dbReference>
<evidence type="ECO:0000313" key="7">
    <source>
        <dbReference type="EMBL" id="RVW63955.1"/>
    </source>
</evidence>
<evidence type="ECO:0008006" key="9">
    <source>
        <dbReference type="Google" id="ProtNLM"/>
    </source>
</evidence>
<dbReference type="Proteomes" id="UP000288805">
    <property type="component" value="Unassembled WGS sequence"/>
</dbReference>
<feature type="transmembrane region" description="Helical" evidence="6">
    <location>
        <begin position="108"/>
        <end position="127"/>
    </location>
</feature>
<comment type="similarity">
    <text evidence="2 6">Belongs to the peroxisomal membrane protein PXMP2/4 family.</text>
</comment>
<organism evidence="7 8">
    <name type="scientific">Vitis vinifera</name>
    <name type="common">Grape</name>
    <dbReference type="NCBI Taxonomy" id="29760"/>
    <lineage>
        <taxon>Eukaryota</taxon>
        <taxon>Viridiplantae</taxon>
        <taxon>Streptophyta</taxon>
        <taxon>Embryophyta</taxon>
        <taxon>Tracheophyta</taxon>
        <taxon>Spermatophyta</taxon>
        <taxon>Magnoliopsida</taxon>
        <taxon>eudicotyledons</taxon>
        <taxon>Gunneridae</taxon>
        <taxon>Pentapetalae</taxon>
        <taxon>rosids</taxon>
        <taxon>Vitales</taxon>
        <taxon>Vitaceae</taxon>
        <taxon>Viteae</taxon>
        <taxon>Vitis</taxon>
    </lineage>
</organism>
<dbReference type="GO" id="GO:0016020">
    <property type="term" value="C:membrane"/>
    <property type="evidence" value="ECO:0007669"/>
    <property type="project" value="UniProtKB-SubCell"/>
</dbReference>
<dbReference type="InterPro" id="IPR007248">
    <property type="entry name" value="Mpv17_PMP22"/>
</dbReference>
<evidence type="ECO:0000256" key="5">
    <source>
        <dbReference type="ARBA" id="ARBA00023136"/>
    </source>
</evidence>
<dbReference type="EMBL" id="QGNW01000728">
    <property type="protein sequence ID" value="RVW63955.1"/>
    <property type="molecule type" value="Genomic_DNA"/>
</dbReference>
<evidence type="ECO:0000256" key="6">
    <source>
        <dbReference type="RuleBase" id="RU363053"/>
    </source>
</evidence>
<proteinExistence type="inferred from homology"/>
<evidence type="ECO:0000256" key="2">
    <source>
        <dbReference type="ARBA" id="ARBA00006824"/>
    </source>
</evidence>
<comment type="subcellular location">
    <subcellularLocation>
        <location evidence="1">Membrane</location>
        <topology evidence="1">Multi-pass membrane protein</topology>
    </subcellularLocation>
</comment>
<dbReference type="PANTHER" id="PTHR11266">
    <property type="entry name" value="PEROXISOMAL MEMBRANE PROTEIN 2, PXMP2 MPV17"/>
    <property type="match status" value="1"/>
</dbReference>
<evidence type="ECO:0000256" key="3">
    <source>
        <dbReference type="ARBA" id="ARBA00022692"/>
    </source>
</evidence>
<keyword evidence="5 6" id="KW-0472">Membrane</keyword>
<evidence type="ECO:0000256" key="4">
    <source>
        <dbReference type="ARBA" id="ARBA00022989"/>
    </source>
</evidence>
<evidence type="ECO:0000313" key="8">
    <source>
        <dbReference type="Proteomes" id="UP000288805"/>
    </source>
</evidence>
<gene>
    <name evidence="7" type="ORF">CK203_056789</name>
</gene>
<protein>
    <recommendedName>
        <fullName evidence="9">Protein Mpv17</fullName>
    </recommendedName>
</protein>
<feature type="transmembrane region" description="Helical" evidence="6">
    <location>
        <begin position="32"/>
        <end position="53"/>
    </location>
</feature>
<reference evidence="7 8" key="1">
    <citation type="journal article" date="2018" name="PLoS Genet.">
        <title>Population sequencing reveals clonal diversity and ancestral inbreeding in the grapevine cultivar Chardonnay.</title>
        <authorList>
            <person name="Roach M.J."/>
            <person name="Johnson D.L."/>
            <person name="Bohlmann J."/>
            <person name="van Vuuren H.J."/>
            <person name="Jones S.J."/>
            <person name="Pretorius I.S."/>
            <person name="Schmidt S.A."/>
            <person name="Borneman A.R."/>
        </authorList>
    </citation>
    <scope>NUCLEOTIDE SEQUENCE [LARGE SCALE GENOMIC DNA]</scope>
    <source>
        <strain evidence="8">cv. Chardonnay</strain>
        <tissue evidence="7">Leaf</tissue>
    </source>
</reference>
<name>A0A438FVI2_VITVI</name>
<dbReference type="Pfam" id="PF04117">
    <property type="entry name" value="Mpv17_PMP22"/>
    <property type="match status" value="1"/>
</dbReference>
<comment type="caution">
    <text evidence="7">The sequence shown here is derived from an EMBL/GenBank/DDBJ whole genome shotgun (WGS) entry which is preliminary data.</text>
</comment>
<sequence length="135" mass="15491">MASYGFLLYGPGSYAWYQYLDRALPEQTVENLLLKVLLNQIVLGPSVVAIVFFTWNNIWLEKFSELPNKYQKDVILTLIIGYKFWIPASALNFWVVPLQAHVTFMSMGSLYSGTFACLQLWANNLLLRSFIDGLK</sequence>